<gene>
    <name evidence="1" type="ORF">Tci_049398</name>
</gene>
<dbReference type="AlphaFoldDB" id="A0A6L2MUB5"/>
<accession>A0A6L2MUB5</accession>
<proteinExistence type="predicted"/>
<organism evidence="1">
    <name type="scientific">Tanacetum cinerariifolium</name>
    <name type="common">Dalmatian daisy</name>
    <name type="synonym">Chrysanthemum cinerariifolium</name>
    <dbReference type="NCBI Taxonomy" id="118510"/>
    <lineage>
        <taxon>Eukaryota</taxon>
        <taxon>Viridiplantae</taxon>
        <taxon>Streptophyta</taxon>
        <taxon>Embryophyta</taxon>
        <taxon>Tracheophyta</taxon>
        <taxon>Spermatophyta</taxon>
        <taxon>Magnoliopsida</taxon>
        <taxon>eudicotyledons</taxon>
        <taxon>Gunneridae</taxon>
        <taxon>Pentapetalae</taxon>
        <taxon>asterids</taxon>
        <taxon>campanulids</taxon>
        <taxon>Asterales</taxon>
        <taxon>Asteraceae</taxon>
        <taxon>Asteroideae</taxon>
        <taxon>Anthemideae</taxon>
        <taxon>Anthemidinae</taxon>
        <taxon>Tanacetum</taxon>
    </lineage>
</organism>
<evidence type="ECO:0000313" key="1">
    <source>
        <dbReference type="EMBL" id="GEU77420.1"/>
    </source>
</evidence>
<name>A0A6L2MUB5_TANCI</name>
<sequence>MDYCCSDGSLRDKIIYDPNKTPDLSQRPPQNCPKCGTRLMVIIVKDVIFYERNLRKICLHIVLKMEIFKIFKILLSHPMTLPTLLMLFKSHSKGARYGYNCPPKVPIIPNPEPCNNQTVEELPQTVPSFDTTCYSEDEKSFTYDSKSNLVDDSPNIFNPPPQPLTYSYEFYGNDAYYGHDCPLQIHITYAESGLIESLVHLDSSFIFSSSKNDSLLDEFADELTLLKSIPPGINETDCDPEEEIHLYERLLYDNSSPHLPEEVIFENSNTAIESFSPSPIHVEDSDSFMEEIDLSFTLDDSMPPSIEEDDYDSERDILILEELLSNDSLSLPENESIYFDIPSSSCPPAKPPDGNSGILNVKVMGDISKHKPSIECPMMIYERNTPILDVPLLHFYPP</sequence>
<reference evidence="1" key="1">
    <citation type="journal article" date="2019" name="Sci. Rep.">
        <title>Draft genome of Tanacetum cinerariifolium, the natural source of mosquito coil.</title>
        <authorList>
            <person name="Yamashiro T."/>
            <person name="Shiraishi A."/>
            <person name="Satake H."/>
            <person name="Nakayama K."/>
        </authorList>
    </citation>
    <scope>NUCLEOTIDE SEQUENCE</scope>
</reference>
<protein>
    <recommendedName>
        <fullName evidence="2">Reverse transcriptase domain-containing protein</fullName>
    </recommendedName>
</protein>
<evidence type="ECO:0008006" key="2">
    <source>
        <dbReference type="Google" id="ProtNLM"/>
    </source>
</evidence>
<comment type="caution">
    <text evidence="1">The sequence shown here is derived from an EMBL/GenBank/DDBJ whole genome shotgun (WGS) entry which is preliminary data.</text>
</comment>
<dbReference type="EMBL" id="BKCJ010007469">
    <property type="protein sequence ID" value="GEU77420.1"/>
    <property type="molecule type" value="Genomic_DNA"/>
</dbReference>